<dbReference type="NCBIfam" id="TIGR01539">
    <property type="entry name" value="portal_lambda"/>
    <property type="match status" value="1"/>
</dbReference>
<dbReference type="Proteomes" id="UP000503820">
    <property type="component" value="Unassembled WGS sequence"/>
</dbReference>
<feature type="compositionally biased region" description="Basic and acidic residues" evidence="1">
    <location>
        <begin position="462"/>
        <end position="471"/>
    </location>
</feature>
<sequence>MGKISDFFRMGRRAADIEPQPEPRRHTRKALPRITLRGYESAEGGRLESSWSRIPQSPITIVEREWLTLCARGRDAQMNMDHGKKFLRLVRKNVVGASGVLVIPTVTFPDGSMDALACKAIAEAWREWGLMPEVTETLTWRELQGLAVQSVARDGEIFVQKLKGRDYGKYRYQLQLIDATRIPPTLREDLRNGNRIRAGIEFTPAGKRVAFYIRVDVEDYADGYTFGGAKYQRVPASDMIHLFLPEFIGQPRGLSWMGTALKRLHHLSRYETAAVINARVGATKSGFFQADPEYVDVTGDPEDELDFPEFAEPGEFDVIPPGYTFKEYNPQYPQGEFKTFTSACLTSAAAGLDVSYSALTGDLSGANYSSLRAGALDERETWKDLQQWFVDKLVRSVYEDWVSVAVLAQAITIGPTPLRIDRVAQYKRARFQPRRWAWVDPAKDANAHRTEQDGLMRSVSESIRESGRDPDEVFDEIAEERRKWGEKGIALAATKAAPIIEEEPDNADEAAGTDETDKG</sequence>
<protein>
    <submittedName>
        <fullName evidence="2">Phage portal protein</fullName>
    </submittedName>
</protein>
<feature type="region of interest" description="Disordered" evidence="1">
    <location>
        <begin position="495"/>
        <end position="519"/>
    </location>
</feature>
<dbReference type="RefSeq" id="WP_174410927.1">
    <property type="nucleotide sequence ID" value="NZ_BLVP01000036.1"/>
</dbReference>
<dbReference type="GO" id="GO:0005198">
    <property type="term" value="F:structural molecule activity"/>
    <property type="evidence" value="ECO:0007669"/>
    <property type="project" value="InterPro"/>
</dbReference>
<evidence type="ECO:0000313" key="2">
    <source>
        <dbReference type="EMBL" id="GFM38313.1"/>
    </source>
</evidence>
<comment type="caution">
    <text evidence="2">The sequence shown here is derived from an EMBL/GenBank/DDBJ whole genome shotgun (WGS) entry which is preliminary data.</text>
</comment>
<proteinExistence type="predicted"/>
<keyword evidence="3" id="KW-1185">Reference proteome</keyword>
<dbReference type="Pfam" id="PF05136">
    <property type="entry name" value="Phage_portal_2"/>
    <property type="match status" value="1"/>
</dbReference>
<feature type="compositionally biased region" description="Acidic residues" evidence="1">
    <location>
        <begin position="500"/>
        <end position="519"/>
    </location>
</feature>
<feature type="region of interest" description="Disordered" evidence="1">
    <location>
        <begin position="449"/>
        <end position="472"/>
    </location>
</feature>
<accession>A0A7J0BX94</accession>
<dbReference type="GO" id="GO:0019068">
    <property type="term" value="P:virion assembly"/>
    <property type="evidence" value="ECO:0007669"/>
    <property type="project" value="InterPro"/>
</dbReference>
<evidence type="ECO:0000256" key="1">
    <source>
        <dbReference type="SAM" id="MobiDB-lite"/>
    </source>
</evidence>
<reference evidence="2 3" key="1">
    <citation type="submission" date="2020-05" db="EMBL/GenBank/DDBJ databases">
        <title>Draft genome sequence of Desulfovibrio psychrotolerans JS1T.</title>
        <authorList>
            <person name="Ueno A."/>
            <person name="Tamazawa S."/>
            <person name="Tamamura S."/>
            <person name="Murakami T."/>
            <person name="Kiyama T."/>
            <person name="Inomata H."/>
            <person name="Amano Y."/>
            <person name="Miyakawa K."/>
            <person name="Tamaki H."/>
            <person name="Naganuma T."/>
            <person name="Kaneko K."/>
        </authorList>
    </citation>
    <scope>NUCLEOTIDE SEQUENCE [LARGE SCALE GENOMIC DNA]</scope>
    <source>
        <strain evidence="2 3">JS1</strain>
    </source>
</reference>
<gene>
    <name evidence="2" type="ORF">DSM19430T_29970</name>
</gene>
<name>A0A7J0BX94_9BACT</name>
<organism evidence="2 3">
    <name type="scientific">Desulfovibrio psychrotolerans</name>
    <dbReference type="NCBI Taxonomy" id="415242"/>
    <lineage>
        <taxon>Bacteria</taxon>
        <taxon>Pseudomonadati</taxon>
        <taxon>Thermodesulfobacteriota</taxon>
        <taxon>Desulfovibrionia</taxon>
        <taxon>Desulfovibrionales</taxon>
        <taxon>Desulfovibrionaceae</taxon>
        <taxon>Desulfovibrio</taxon>
    </lineage>
</organism>
<dbReference type="EMBL" id="BLVP01000036">
    <property type="protein sequence ID" value="GFM38313.1"/>
    <property type="molecule type" value="Genomic_DNA"/>
</dbReference>
<dbReference type="InterPro" id="IPR006429">
    <property type="entry name" value="Phage_lambda_portal"/>
</dbReference>
<dbReference type="AlphaFoldDB" id="A0A7J0BX94"/>
<evidence type="ECO:0000313" key="3">
    <source>
        <dbReference type="Proteomes" id="UP000503820"/>
    </source>
</evidence>